<organism evidence="3 4">
    <name type="scientific">Arthrobacter stackebrandtii</name>
    <dbReference type="NCBI Taxonomy" id="272161"/>
    <lineage>
        <taxon>Bacteria</taxon>
        <taxon>Bacillati</taxon>
        <taxon>Actinomycetota</taxon>
        <taxon>Actinomycetes</taxon>
        <taxon>Micrococcales</taxon>
        <taxon>Micrococcaceae</taxon>
        <taxon>Arthrobacter</taxon>
    </lineage>
</organism>
<name>A0ABS4YRZ2_9MICC</name>
<keyword evidence="2" id="KW-0812">Transmembrane</keyword>
<evidence type="ECO:0008006" key="5">
    <source>
        <dbReference type="Google" id="ProtNLM"/>
    </source>
</evidence>
<comment type="caution">
    <text evidence="3">The sequence shown here is derived from an EMBL/GenBank/DDBJ whole genome shotgun (WGS) entry which is preliminary data.</text>
</comment>
<keyword evidence="4" id="KW-1185">Reference proteome</keyword>
<feature type="compositionally biased region" description="Basic residues" evidence="1">
    <location>
        <begin position="196"/>
        <end position="213"/>
    </location>
</feature>
<sequence length="286" mass="30263">MFLQDLGKGLLRRWYMVVLGLGLTLYGAYMVYGVVPLTYKATASIVLVPPATAVVEGENPYLYMGGLDQAMSVLVVKMNSEAISTPLTHKQPGTTYSLDRDISTTGPIMLLTTESTSEASTLRLLNNVIKVIPDNLKTLQDQLKIPDNARISSMNIASDHEAKPQNKDRIRMTLMTVAAGGAATVLLTGLVDRMLMARRRRRPPRIKKQKAGRKPPMDGQNPVNLQQGEVTAAPPSKAATKAAANSAGKAGKAASPAKQAPGADAPATPAPAPLAADAGTALARRG</sequence>
<evidence type="ECO:0000256" key="2">
    <source>
        <dbReference type="SAM" id="Phobius"/>
    </source>
</evidence>
<proteinExistence type="predicted"/>
<dbReference type="Proteomes" id="UP000711614">
    <property type="component" value="Unassembled WGS sequence"/>
</dbReference>
<feature type="transmembrane region" description="Helical" evidence="2">
    <location>
        <begin position="14"/>
        <end position="35"/>
    </location>
</feature>
<evidence type="ECO:0000313" key="3">
    <source>
        <dbReference type="EMBL" id="MBP2411550.1"/>
    </source>
</evidence>
<feature type="transmembrane region" description="Helical" evidence="2">
    <location>
        <begin position="172"/>
        <end position="191"/>
    </location>
</feature>
<feature type="region of interest" description="Disordered" evidence="1">
    <location>
        <begin position="196"/>
        <end position="286"/>
    </location>
</feature>
<evidence type="ECO:0000256" key="1">
    <source>
        <dbReference type="SAM" id="MobiDB-lite"/>
    </source>
</evidence>
<reference evidence="3 4" key="1">
    <citation type="submission" date="2021-03" db="EMBL/GenBank/DDBJ databases">
        <title>Sequencing the genomes of 1000 actinobacteria strains.</title>
        <authorList>
            <person name="Klenk H.-P."/>
        </authorList>
    </citation>
    <scope>NUCLEOTIDE SEQUENCE [LARGE SCALE GENOMIC DNA]</scope>
    <source>
        <strain evidence="3 4">DSM 16005</strain>
    </source>
</reference>
<evidence type="ECO:0000313" key="4">
    <source>
        <dbReference type="Proteomes" id="UP000711614"/>
    </source>
</evidence>
<protein>
    <recommendedName>
        <fullName evidence="5">Capsular polysaccharide biosynthesis protein</fullName>
    </recommendedName>
</protein>
<dbReference type="EMBL" id="JAGIOI010000001">
    <property type="protein sequence ID" value="MBP2411550.1"/>
    <property type="molecule type" value="Genomic_DNA"/>
</dbReference>
<feature type="compositionally biased region" description="Low complexity" evidence="1">
    <location>
        <begin position="232"/>
        <end position="286"/>
    </location>
</feature>
<gene>
    <name evidence="3" type="ORF">JOF48_000349</name>
</gene>
<keyword evidence="2" id="KW-1133">Transmembrane helix</keyword>
<keyword evidence="2" id="KW-0472">Membrane</keyword>
<dbReference type="RefSeq" id="WP_209676738.1">
    <property type="nucleotide sequence ID" value="NZ_JAGIOI010000001.1"/>
</dbReference>
<accession>A0ABS4YRZ2</accession>